<evidence type="ECO:0000313" key="4">
    <source>
        <dbReference type="Proteomes" id="UP001148312"/>
    </source>
</evidence>
<feature type="coiled-coil region" evidence="1">
    <location>
        <begin position="860"/>
        <end position="889"/>
    </location>
</feature>
<feature type="compositionally biased region" description="Low complexity" evidence="2">
    <location>
        <begin position="1157"/>
        <end position="1176"/>
    </location>
</feature>
<reference evidence="3" key="1">
    <citation type="submission" date="2022-12" db="EMBL/GenBank/DDBJ databases">
        <authorList>
            <person name="Petersen C."/>
        </authorList>
    </citation>
    <scope>NUCLEOTIDE SEQUENCE</scope>
    <source>
        <strain evidence="3">IBT 30728</strain>
    </source>
</reference>
<dbReference type="RefSeq" id="XP_056792556.1">
    <property type="nucleotide sequence ID" value="XM_056932597.1"/>
</dbReference>
<gene>
    <name evidence="3" type="ORF">N7539_002994</name>
</gene>
<feature type="compositionally biased region" description="Polar residues" evidence="2">
    <location>
        <begin position="96"/>
        <end position="109"/>
    </location>
</feature>
<feature type="compositionally biased region" description="Pro residues" evidence="2">
    <location>
        <begin position="131"/>
        <end position="141"/>
    </location>
</feature>
<name>A0A9X0BZQ4_9EURO</name>
<feature type="region of interest" description="Disordered" evidence="2">
    <location>
        <begin position="540"/>
        <end position="681"/>
    </location>
</feature>
<evidence type="ECO:0000256" key="2">
    <source>
        <dbReference type="SAM" id="MobiDB-lite"/>
    </source>
</evidence>
<feature type="compositionally biased region" description="Polar residues" evidence="2">
    <location>
        <begin position="252"/>
        <end position="265"/>
    </location>
</feature>
<feature type="region of interest" description="Disordered" evidence="2">
    <location>
        <begin position="458"/>
        <end position="489"/>
    </location>
</feature>
<comment type="caution">
    <text evidence="3">The sequence shown here is derived from an EMBL/GenBank/DDBJ whole genome shotgun (WGS) entry which is preliminary data.</text>
</comment>
<evidence type="ECO:0000313" key="3">
    <source>
        <dbReference type="EMBL" id="KAJ5491427.1"/>
    </source>
</evidence>
<dbReference type="EMBL" id="JAPWDQ010000003">
    <property type="protein sequence ID" value="KAJ5491427.1"/>
    <property type="molecule type" value="Genomic_DNA"/>
</dbReference>
<feature type="compositionally biased region" description="Pro residues" evidence="2">
    <location>
        <begin position="153"/>
        <end position="171"/>
    </location>
</feature>
<feature type="compositionally biased region" description="Polar residues" evidence="2">
    <location>
        <begin position="617"/>
        <end position="630"/>
    </location>
</feature>
<feature type="region of interest" description="Disordered" evidence="2">
    <location>
        <begin position="1153"/>
        <end position="1242"/>
    </location>
</feature>
<keyword evidence="1" id="KW-0175">Coiled coil</keyword>
<evidence type="ECO:0000256" key="1">
    <source>
        <dbReference type="SAM" id="Coils"/>
    </source>
</evidence>
<keyword evidence="4" id="KW-1185">Reference proteome</keyword>
<feature type="compositionally biased region" description="Polar residues" evidence="2">
    <location>
        <begin position="1217"/>
        <end position="1233"/>
    </location>
</feature>
<sequence length="1260" mass="137089">MTVSRSQLDPQIHIGEDALNTPAGAFISCDEGSEPSRRTLGCVDKMYGRPQPDRPPQPEWRQPPRRPSGQQSEAPGPTPPPRPPTTGTYSPATYGPISTPTTNTGTSQLAGPGADPRTWGVRYNQQIHPIYAPPPLPPRPPSVDETSQIYTQPQPPPPPPPVNTSGSPPPSTLGVEAFSVPQSAPVSPSFPPPYSEHAAPNPTSPYAVSPILAPPPPPPKKPIGYQPSIPPQTSQTPERPPLLAQGVGPAATQGSYGFTGTSSGDYASGAAQATSTSSSALGPGTPSDWEHLGPTPGEFDDRPWFPPRDQSPQSQHDVASLNVPHSPHLISTPPGYSTGFGNASTSGPEDTPLPERVATGQGPSRNESHTVCPHGTDISSPISPSSVQGIPQAQTLAQTNKVDSQVTSPGFCADTTLGAIDTPQRHSPPPVEPPQGNTLLQSPHTEDLIASEITIRGNSRPAGAPTIGLGHAQNPSQGDPARPADPYEDLDPWFKSSLVRYVSMLRKEAVADTDEERFKIFTAFAAKETKLREILYNIEHDQPEKQAASSTPSVPRKDSPAVFESGEPALESGLIPVDSEKASSASTPAIDDAQDLDDNASEYSAGGRPILGKQAHRASQWTPNLAALSSNDEKSGRPATTSLNSLALEESGPKQSIEPLTTNPPRPIYTPFQYTEGPQRGSDNLTFDRPAYQAYSELRQASAVSGRVLSGIPPSILRSLPGALSTRPSQVRDNETFVGLIRDRSTAYQPLGRKSDSPAPLLPGSDQQERKSDDLLEALRAMVLTPLDRQSQTSWHFTTWKELEKYRDEFEFVQAQIDEWESSMKQRRVQIEEARTARQEESEAHIDELFNEKAIGYADINTLEEDFRQDEARVQLDEEREEVESFVQKVFNPLDERLKSEIGALRKSYESALRQLKRDRKAPGSPLEQCSPSVTMKLINAIHAKLEFRFQKRLELALDCERRRKKAERRPLVFIGDMAGLRKLDGEFDQMEKRNILEAAKDRDDRANQLMDSFDDAILHGLGLNQSLLDELSSRTARLDRSILDSSGLSTAEIEHILKSAVTFANSLRQDSEAILHSSAVAEFVLNNADYNVSVAEAQYANSEAEVFERLELEKKKEDAILREDHEKKLQSIKSGPETLEVTVRHLLENLEKTPRAASRTPSPDPTPAAASAPTSGQTVKRSSTASPGETGSRKVTPSRPPIDTLPLELRPAVTLPVQNSVSTPSPASQTTIDPEVEHKERLRRALEDAKRRNAVRSGK</sequence>
<dbReference type="AlphaFoldDB" id="A0A9X0BZQ4"/>
<feature type="compositionally biased region" description="Polar residues" evidence="2">
    <location>
        <begin position="1177"/>
        <end position="1196"/>
    </location>
</feature>
<dbReference type="GeneID" id="81622846"/>
<organism evidence="3 4">
    <name type="scientific">Penicillium diatomitis</name>
    <dbReference type="NCBI Taxonomy" id="2819901"/>
    <lineage>
        <taxon>Eukaryota</taxon>
        <taxon>Fungi</taxon>
        <taxon>Dikarya</taxon>
        <taxon>Ascomycota</taxon>
        <taxon>Pezizomycotina</taxon>
        <taxon>Eurotiomycetes</taxon>
        <taxon>Eurotiomycetidae</taxon>
        <taxon>Eurotiales</taxon>
        <taxon>Aspergillaceae</taxon>
        <taxon>Penicillium</taxon>
    </lineage>
</organism>
<dbReference type="Proteomes" id="UP001148312">
    <property type="component" value="Unassembled WGS sequence"/>
</dbReference>
<feature type="compositionally biased region" description="Low complexity" evidence="2">
    <location>
        <begin position="267"/>
        <end position="280"/>
    </location>
</feature>
<feature type="compositionally biased region" description="Pro residues" evidence="2">
    <location>
        <begin position="212"/>
        <end position="221"/>
    </location>
</feature>
<proteinExistence type="predicted"/>
<feature type="region of interest" description="Disordered" evidence="2">
    <location>
        <begin position="1"/>
        <end position="441"/>
    </location>
</feature>
<dbReference type="PROSITE" id="PS51257">
    <property type="entry name" value="PROKAR_LIPOPROTEIN"/>
    <property type="match status" value="1"/>
</dbReference>
<feature type="compositionally biased region" description="Polar residues" evidence="2">
    <location>
        <begin position="339"/>
        <end position="348"/>
    </location>
</feature>
<feature type="compositionally biased region" description="Polar residues" evidence="2">
    <location>
        <begin position="377"/>
        <end position="408"/>
    </location>
</feature>
<accession>A0A9X0BZQ4</accession>
<reference evidence="3" key="2">
    <citation type="journal article" date="2023" name="IMA Fungus">
        <title>Comparative genomic study of the Penicillium genus elucidates a diverse pangenome and 15 lateral gene transfer events.</title>
        <authorList>
            <person name="Petersen C."/>
            <person name="Sorensen T."/>
            <person name="Nielsen M.R."/>
            <person name="Sondergaard T.E."/>
            <person name="Sorensen J.L."/>
            <person name="Fitzpatrick D.A."/>
            <person name="Frisvad J.C."/>
            <person name="Nielsen K.L."/>
        </authorList>
    </citation>
    <scope>NUCLEOTIDE SEQUENCE</scope>
    <source>
        <strain evidence="3">IBT 30728</strain>
    </source>
</reference>
<protein>
    <submittedName>
        <fullName evidence="3">Uncharacterized protein</fullName>
    </submittedName>
</protein>
<dbReference type="PANTHER" id="PTHR48125:SF10">
    <property type="entry name" value="OS12G0136300 PROTEIN"/>
    <property type="match status" value="1"/>
</dbReference>
<feature type="region of interest" description="Disordered" evidence="2">
    <location>
        <begin position="748"/>
        <end position="771"/>
    </location>
</feature>
<dbReference type="PANTHER" id="PTHR48125">
    <property type="entry name" value="LP07818P1"/>
    <property type="match status" value="1"/>
</dbReference>